<proteinExistence type="predicted"/>
<evidence type="ECO:0000313" key="1">
    <source>
        <dbReference type="EMBL" id="WYC67754.1"/>
    </source>
</evidence>
<evidence type="ECO:0000313" key="2">
    <source>
        <dbReference type="Proteomes" id="UP001456368"/>
    </source>
</evidence>
<dbReference type="Proteomes" id="UP001456368">
    <property type="component" value="Chromosome"/>
</dbReference>
<gene>
    <name evidence="1" type="ORF">VNN45_02430</name>
</gene>
<dbReference type="EMBL" id="CP141698">
    <property type="protein sequence ID" value="WYC67754.1"/>
    <property type="molecule type" value="Genomic_DNA"/>
</dbReference>
<dbReference type="GeneID" id="75143007"/>
<organism evidence="1 2">
    <name type="scientific">Lactococcus petauri</name>
    <dbReference type="NCBI Taxonomy" id="1940789"/>
    <lineage>
        <taxon>Bacteria</taxon>
        <taxon>Bacillati</taxon>
        <taxon>Bacillota</taxon>
        <taxon>Bacilli</taxon>
        <taxon>Lactobacillales</taxon>
        <taxon>Streptococcaceae</taxon>
        <taxon>Lactococcus</taxon>
    </lineage>
</organism>
<accession>A0ABZ2SKL0</accession>
<reference evidence="1 2" key="1">
    <citation type="submission" date="2023-12" db="EMBL/GenBank/DDBJ databases">
        <title>Redefining Piscine Lactococcosis.</title>
        <authorList>
            <person name="Heckman T.I."/>
            <person name="Yazdi Z."/>
            <person name="Older C.E."/>
            <person name="Griffin M.J."/>
            <person name="Waldbieser G.C."/>
            <person name="Chow A.M."/>
            <person name="Medina Silva I."/>
            <person name="Anenson K.M."/>
            <person name="Garcia J.C."/>
            <person name="LaFrentz B.R."/>
            <person name="Slavic D."/>
            <person name="Toohey-Kurth K.L."/>
            <person name="Yant P."/>
            <person name="Fritz H.M."/>
            <person name="Henderson E."/>
            <person name="McDowall R."/>
            <person name="Cai H."/>
            <person name="Adikson M."/>
            <person name="Soto E."/>
        </authorList>
    </citation>
    <scope>NUCLEOTIDE SEQUENCE [LARGE SCALE GENOMIC DNA]</scope>
    <source>
        <strain evidence="1 2">R21-91A</strain>
    </source>
</reference>
<protein>
    <submittedName>
        <fullName evidence="1">Uncharacterized protein</fullName>
    </submittedName>
</protein>
<sequence length="340" mass="37119">MKDRTKKLLKIGGLAVALALIGGTFAFTNFGQRVLNITEDTNRPEHGGRVHDYFDDASGNKDVFAENFGTQPIFVRVKLTELMTKNDISVVPGVDPTSDPEEWPAYIPEVDSPESLSGFRVPLEGGDSNPLDIYYRLALGNPTHNENRPWFMPTFNLTDNDESAAAGTAHDVAAGGVTHPGAGTAGYWQANQVSNALDGRLPPDGTDSTEEHPTRQVLNQDHSVITFEQWAFMRNNPSEFPGFSTIGNYWVVDETTGWAYWANILEPGQATSFYVDAKLPQSAGLGAISGDWNYTLHVMGGFAGTTQANVLELLEDVVDVNGATIWHNVATELELEGWDD</sequence>
<dbReference type="RefSeq" id="WP_019294344.1">
    <property type="nucleotide sequence ID" value="NZ_CP094882.1"/>
</dbReference>
<keyword evidence="2" id="KW-1185">Reference proteome</keyword>
<name>A0ABZ2SKL0_9LACT</name>